<evidence type="ECO:0000313" key="2">
    <source>
        <dbReference type="Proteomes" id="UP000054359"/>
    </source>
</evidence>
<accession>A0A087UXQ3</accession>
<gene>
    <name evidence="1" type="ORF">X975_06464</name>
</gene>
<organism evidence="1 2">
    <name type="scientific">Stegodyphus mimosarum</name>
    <name type="common">African social velvet spider</name>
    <dbReference type="NCBI Taxonomy" id="407821"/>
    <lineage>
        <taxon>Eukaryota</taxon>
        <taxon>Metazoa</taxon>
        <taxon>Ecdysozoa</taxon>
        <taxon>Arthropoda</taxon>
        <taxon>Chelicerata</taxon>
        <taxon>Arachnida</taxon>
        <taxon>Araneae</taxon>
        <taxon>Araneomorphae</taxon>
        <taxon>Entelegynae</taxon>
        <taxon>Eresoidea</taxon>
        <taxon>Eresidae</taxon>
        <taxon>Stegodyphus</taxon>
    </lineage>
</organism>
<protein>
    <submittedName>
        <fullName evidence="1">Uncharacterized protein</fullName>
    </submittedName>
</protein>
<sequence>MLVAGSTAAAKKHSQSQGGELTFKYLLVVRIEVFTSTREKSGITMLILSFVSCHLTSSELIISG</sequence>
<reference evidence="1 2" key="1">
    <citation type="submission" date="2013-11" db="EMBL/GenBank/DDBJ databases">
        <title>Genome sequencing of Stegodyphus mimosarum.</title>
        <authorList>
            <person name="Bechsgaard J."/>
        </authorList>
    </citation>
    <scope>NUCLEOTIDE SEQUENCE [LARGE SCALE GENOMIC DNA]</scope>
</reference>
<dbReference type="Proteomes" id="UP000054359">
    <property type="component" value="Unassembled WGS sequence"/>
</dbReference>
<keyword evidence="2" id="KW-1185">Reference proteome</keyword>
<name>A0A087UXQ3_STEMI</name>
<proteinExistence type="predicted"/>
<dbReference type="AlphaFoldDB" id="A0A087UXQ3"/>
<dbReference type="EMBL" id="KK122172">
    <property type="protein sequence ID" value="KFM82142.1"/>
    <property type="molecule type" value="Genomic_DNA"/>
</dbReference>
<evidence type="ECO:0000313" key="1">
    <source>
        <dbReference type="EMBL" id="KFM82142.1"/>
    </source>
</evidence>
<feature type="non-terminal residue" evidence="1">
    <location>
        <position position="64"/>
    </location>
</feature>